<dbReference type="SUPFAM" id="SSF88723">
    <property type="entry name" value="PIN domain-like"/>
    <property type="match status" value="1"/>
</dbReference>
<dbReference type="AlphaFoldDB" id="A0A835DPF9"/>
<dbReference type="OrthoDB" id="444265at2759"/>
<dbReference type="Gene3D" id="3.40.50.1010">
    <property type="entry name" value="5'-nuclease"/>
    <property type="match status" value="1"/>
</dbReference>
<dbReference type="CDD" id="cd09880">
    <property type="entry name" value="PIN_Smg5-6-like"/>
    <property type="match status" value="1"/>
</dbReference>
<protein>
    <recommendedName>
        <fullName evidence="2">FHA domain-containing protein</fullName>
    </recommendedName>
</protein>
<dbReference type="GO" id="GO:0031965">
    <property type="term" value="C:nuclear membrane"/>
    <property type="evidence" value="ECO:0007669"/>
    <property type="project" value="TreeGrafter"/>
</dbReference>
<feature type="region of interest" description="Disordered" evidence="1">
    <location>
        <begin position="419"/>
        <end position="438"/>
    </location>
</feature>
<dbReference type="InterPro" id="IPR029060">
    <property type="entry name" value="PIN-like_dom_sf"/>
</dbReference>
<keyword evidence="4" id="KW-1185">Reference proteome</keyword>
<reference evidence="3 4" key="1">
    <citation type="submission" date="2020-04" db="EMBL/GenBank/DDBJ databases">
        <title>Plant Genome Project.</title>
        <authorList>
            <person name="Zhang R.-G."/>
        </authorList>
    </citation>
    <scope>NUCLEOTIDE SEQUENCE [LARGE SCALE GENOMIC DNA]</scope>
    <source>
        <strain evidence="3">YNK0</strain>
        <tissue evidence="3">Leaf</tissue>
    </source>
</reference>
<dbReference type="PANTHER" id="PTHR22593">
    <property type="entry name" value="TRANSMEMBRANE PROTEIN 18"/>
    <property type="match status" value="1"/>
</dbReference>
<dbReference type="PANTHER" id="PTHR22593:SF8">
    <property type="entry name" value="FHA DOMAIN-CONTAINING PROTEIN PS1"/>
    <property type="match status" value="1"/>
</dbReference>
<organism evidence="3 4">
    <name type="scientific">Tetracentron sinense</name>
    <name type="common">Spur-leaf</name>
    <dbReference type="NCBI Taxonomy" id="13715"/>
    <lineage>
        <taxon>Eukaryota</taxon>
        <taxon>Viridiplantae</taxon>
        <taxon>Streptophyta</taxon>
        <taxon>Embryophyta</taxon>
        <taxon>Tracheophyta</taxon>
        <taxon>Spermatophyta</taxon>
        <taxon>Magnoliopsida</taxon>
        <taxon>Trochodendrales</taxon>
        <taxon>Trochodendraceae</taxon>
        <taxon>Tetracentron</taxon>
    </lineage>
</organism>
<dbReference type="Gene3D" id="2.60.200.20">
    <property type="match status" value="1"/>
</dbReference>
<dbReference type="SMART" id="SM00240">
    <property type="entry name" value="FHA"/>
    <property type="match status" value="1"/>
</dbReference>
<dbReference type="Pfam" id="PF00498">
    <property type="entry name" value="FHA"/>
    <property type="match status" value="1"/>
</dbReference>
<dbReference type="PROSITE" id="PS50006">
    <property type="entry name" value="FHA_DOMAIN"/>
    <property type="match status" value="1"/>
</dbReference>
<dbReference type="CDD" id="cd22691">
    <property type="entry name" value="FHA_PS1-like"/>
    <property type="match status" value="1"/>
</dbReference>
<dbReference type="Proteomes" id="UP000655225">
    <property type="component" value="Unassembled WGS sequence"/>
</dbReference>
<accession>A0A835DPF9</accession>
<dbReference type="OMA" id="YPGPLKK"/>
<comment type="caution">
    <text evidence="3">The sequence shown here is derived from an EMBL/GenBank/DDBJ whole genome shotgun (WGS) entry which is preliminary data.</text>
</comment>
<dbReference type="InterPro" id="IPR008984">
    <property type="entry name" value="SMAD_FHA_dom_sf"/>
</dbReference>
<dbReference type="InterPro" id="IPR002716">
    <property type="entry name" value="PIN_dom"/>
</dbReference>
<gene>
    <name evidence="3" type="ORF">HHK36_004412</name>
</gene>
<feature type="region of interest" description="Disordered" evidence="1">
    <location>
        <begin position="164"/>
        <end position="196"/>
    </location>
</feature>
<proteinExistence type="predicted"/>
<evidence type="ECO:0000313" key="3">
    <source>
        <dbReference type="EMBL" id="KAF8411853.1"/>
    </source>
</evidence>
<dbReference type="EMBL" id="JABCRI010000002">
    <property type="protein sequence ID" value="KAF8411853.1"/>
    <property type="molecule type" value="Genomic_DNA"/>
</dbReference>
<evidence type="ECO:0000259" key="2">
    <source>
        <dbReference type="PROSITE" id="PS50006"/>
    </source>
</evidence>
<sequence>MADQKGNNSQEEERKIPVFTVMKKGAILKNIFLLDKPPAISEPKSIEEGANSEKSSQENDEILLVGRHPDCNIMLEHPSISRFHLRIHSQPSSQKLSVIDLSSGHGTWVSAQKIKPQVEVELNEGDTLRLGASTRNYRLHWIPLSRAFDIENPLILPSDALPLEEKEETDEDENSMSFVKKQTPSAPPIPETMNSSFSDEEDILSMVEMFEETKNQTPTRKRLEQKDISSFWSGPLATESVNSSLPVEVALSEALDQRFDKENESPQAFFSTEVLSERENQESPPRRSEKKCLTTSLWSRRGKPASVLQIQTGWSRGKNNGDCIDAGAELENQEIKDELISKVLFSGLDGEEEEIFTPDKENFTPNTLLLKSMKKGKVKEIKNSTSSPLKVTCNSNSPLEEEMFFSPDKENQTSKILREGKKERPTSRNRARLEPEAMTKRRAERVPFHSLLANSPCKSKSEVSVPNATTRSSNSVNCAQSMEKINTPSYNHSVEEAKKRWNMVVDATCLLNKESRKALKLLQGLKGTQLIIPRMVIRELDCLNRRGSLFRRATEVSSVLQWIEECMVETKWWIHVQSSVEEGMPVAPTPPASPRGTRLSQGSGGFASGASNLVPFSTCGSLLEIVSPTAEDHILECALIFKRIKNDGQLVLLTNDVTLKIKAMAEGLICETAEEFRASLVNPYSERFLWTESTPRGATWSCLDDVILKENYYQCPIKKKTSKASEAAKGLKLILLHNSQYGLINSLN</sequence>
<name>A0A835DPF9_TETSI</name>
<dbReference type="SUPFAM" id="SSF49879">
    <property type="entry name" value="SMAD/FHA domain"/>
    <property type="match status" value="1"/>
</dbReference>
<evidence type="ECO:0000313" key="4">
    <source>
        <dbReference type="Proteomes" id="UP000655225"/>
    </source>
</evidence>
<feature type="domain" description="FHA" evidence="2">
    <location>
        <begin position="63"/>
        <end position="114"/>
    </location>
</feature>
<dbReference type="InterPro" id="IPR000253">
    <property type="entry name" value="FHA_dom"/>
</dbReference>
<feature type="compositionally biased region" description="Polar residues" evidence="1">
    <location>
        <begin position="175"/>
        <end position="184"/>
    </location>
</feature>
<dbReference type="Pfam" id="PF13638">
    <property type="entry name" value="PIN_4"/>
    <property type="match status" value="1"/>
</dbReference>
<evidence type="ECO:0000256" key="1">
    <source>
        <dbReference type="SAM" id="MobiDB-lite"/>
    </source>
</evidence>
<feature type="compositionally biased region" description="Acidic residues" evidence="1">
    <location>
        <begin position="165"/>
        <end position="174"/>
    </location>
</feature>